<dbReference type="InterPro" id="IPR051554">
    <property type="entry name" value="Acetyltransferase_Eis"/>
</dbReference>
<reference evidence="3" key="1">
    <citation type="journal article" date="2019" name="Int. J. Syst. Evol. Microbiol.">
        <title>The Global Catalogue of Microorganisms (GCM) 10K type strain sequencing project: providing services to taxonomists for standard genome sequencing and annotation.</title>
        <authorList>
            <consortium name="The Broad Institute Genomics Platform"/>
            <consortium name="The Broad Institute Genome Sequencing Center for Infectious Disease"/>
            <person name="Wu L."/>
            <person name="Ma J."/>
        </authorList>
    </citation>
    <scope>NUCLEOTIDE SEQUENCE [LARGE SCALE GENOMIC DNA]</scope>
    <source>
        <strain evidence="3">JCM 18304</strain>
    </source>
</reference>
<dbReference type="Proteomes" id="UP001501570">
    <property type="component" value="Unassembled WGS sequence"/>
</dbReference>
<dbReference type="Pfam" id="PF13527">
    <property type="entry name" value="Acetyltransf_9"/>
    <property type="match status" value="1"/>
</dbReference>
<evidence type="ECO:0000259" key="1">
    <source>
        <dbReference type="PROSITE" id="PS51186"/>
    </source>
</evidence>
<keyword evidence="3" id="KW-1185">Reference proteome</keyword>
<accession>A0ABP9SJV4</accession>
<dbReference type="EMBL" id="BAABJQ010000025">
    <property type="protein sequence ID" value="GAA5195939.1"/>
    <property type="molecule type" value="Genomic_DNA"/>
</dbReference>
<dbReference type="InterPro" id="IPR036527">
    <property type="entry name" value="SCP2_sterol-bd_dom_sf"/>
</dbReference>
<feature type="domain" description="N-acetyltransferase" evidence="1">
    <location>
        <begin position="1"/>
        <end position="148"/>
    </location>
</feature>
<dbReference type="SUPFAM" id="SSF55729">
    <property type="entry name" value="Acyl-CoA N-acyltransferases (Nat)"/>
    <property type="match status" value="1"/>
</dbReference>
<gene>
    <name evidence="2" type="ORF">GCM10023322_63760</name>
</gene>
<dbReference type="SUPFAM" id="SSF55718">
    <property type="entry name" value="SCP-like"/>
    <property type="match status" value="1"/>
</dbReference>
<dbReference type="InterPro" id="IPR016181">
    <property type="entry name" value="Acyl_CoA_acyltransferase"/>
</dbReference>
<organism evidence="2 3">
    <name type="scientific">Rugosimonospora acidiphila</name>
    <dbReference type="NCBI Taxonomy" id="556531"/>
    <lineage>
        <taxon>Bacteria</taxon>
        <taxon>Bacillati</taxon>
        <taxon>Actinomycetota</taxon>
        <taxon>Actinomycetes</taxon>
        <taxon>Micromonosporales</taxon>
        <taxon>Micromonosporaceae</taxon>
        <taxon>Rugosimonospora</taxon>
    </lineage>
</organism>
<comment type="caution">
    <text evidence="2">The sequence shown here is derived from an EMBL/GenBank/DDBJ whole genome shotgun (WGS) entry which is preliminary data.</text>
</comment>
<evidence type="ECO:0000313" key="2">
    <source>
        <dbReference type="EMBL" id="GAA5195939.1"/>
    </source>
</evidence>
<dbReference type="PANTHER" id="PTHR37817">
    <property type="entry name" value="N-ACETYLTRANSFERASE EIS"/>
    <property type="match status" value="1"/>
</dbReference>
<proteinExistence type="predicted"/>
<dbReference type="InterPro" id="IPR000182">
    <property type="entry name" value="GNAT_dom"/>
</dbReference>
<sequence length="401" mass="43286">MQIRRVSAEERPVTNLPLSAYAFFPSPVPSETLATQARDHVSYGAGNVTLIAEEAGRTVATVTAIPMRQNVRGRVYPMAGIASVSTHPLARRQGHIRALLPRLLGELRDDGHPISALYPFRSSFYQRFGYIGLPKPPTVSFSPADLAPLLRADLPGEIGWEHIRDGFDGYRGFVDHLLSRRHGFGRLPDHHAARLRDKVDRWLVTARVDGELVGALTYRISDHGADLIGDDLLTTGPLGRALLLQFFARHVDQVARVSVTVDPDEAPEQWLTDLTFVSESRVAFPMSAAPMARVLSIEALAGMPVGPGRVTVTVVDDPLIAGEYLLDGASGELGVSRVGATVPGARVPAATLTVPGLSGLVYGVLDPAELALRGLGTVPDDAAGELRGIFPHRRPYLMAQF</sequence>
<dbReference type="PROSITE" id="PS51186">
    <property type="entry name" value="GNAT"/>
    <property type="match status" value="1"/>
</dbReference>
<dbReference type="PANTHER" id="PTHR37817:SF1">
    <property type="entry name" value="N-ACETYLTRANSFERASE EIS"/>
    <property type="match status" value="1"/>
</dbReference>
<evidence type="ECO:0000313" key="3">
    <source>
        <dbReference type="Proteomes" id="UP001501570"/>
    </source>
</evidence>
<dbReference type="Gene3D" id="3.40.630.30">
    <property type="match status" value="2"/>
</dbReference>
<protein>
    <recommendedName>
        <fullName evidence="1">N-acetyltransferase domain-containing protein</fullName>
    </recommendedName>
</protein>
<name>A0ABP9SJV4_9ACTN</name>